<dbReference type="GeneID" id="55997248"/>
<dbReference type="EMBL" id="CP055902">
    <property type="protein sequence ID" value="QKX62604.1"/>
    <property type="molecule type" value="Genomic_DNA"/>
</dbReference>
<gene>
    <name evidence="2" type="ORF">TRUGW13939_09765</name>
</gene>
<feature type="compositionally biased region" description="Basic residues" evidence="1">
    <location>
        <begin position="188"/>
        <end position="207"/>
    </location>
</feature>
<protein>
    <submittedName>
        <fullName evidence="2">Uncharacterized protein</fullName>
    </submittedName>
</protein>
<keyword evidence="3" id="KW-1185">Reference proteome</keyword>
<dbReference type="KEGG" id="trg:TRUGW13939_09765"/>
<evidence type="ECO:0000313" key="2">
    <source>
        <dbReference type="EMBL" id="QKX62604.1"/>
    </source>
</evidence>
<organism evidence="2 3">
    <name type="scientific">Talaromyces rugulosus</name>
    <name type="common">Penicillium rugulosum</name>
    <dbReference type="NCBI Taxonomy" id="121627"/>
    <lineage>
        <taxon>Eukaryota</taxon>
        <taxon>Fungi</taxon>
        <taxon>Dikarya</taxon>
        <taxon>Ascomycota</taxon>
        <taxon>Pezizomycotina</taxon>
        <taxon>Eurotiomycetes</taxon>
        <taxon>Eurotiomycetidae</taxon>
        <taxon>Eurotiales</taxon>
        <taxon>Trichocomaceae</taxon>
        <taxon>Talaromyces</taxon>
        <taxon>Talaromyces sect. Islandici</taxon>
    </lineage>
</organism>
<dbReference type="Proteomes" id="UP000509510">
    <property type="component" value="Chromosome V"/>
</dbReference>
<name>A0A7H8R890_TALRU</name>
<evidence type="ECO:0000256" key="1">
    <source>
        <dbReference type="SAM" id="MobiDB-lite"/>
    </source>
</evidence>
<feature type="compositionally biased region" description="Polar residues" evidence="1">
    <location>
        <begin position="159"/>
        <end position="172"/>
    </location>
</feature>
<feature type="region of interest" description="Disordered" evidence="1">
    <location>
        <begin position="159"/>
        <end position="207"/>
    </location>
</feature>
<sequence>MLVTAFGIAELQQHLFERTFLPRCKNTKTQVMRDNKLIHGVCSTIMEDISTETDASTDLLPRPEEWILLEDGRRRGLDGWEGEEWPTKIYRGSFVELYSLLCNRAPGQHLRIARASNCLLCTSQWLAPKIIIVSGQSSPSEIVFADEIKIIETDYPQKSSTKATTEIQRDNISSSLTQNSSSIGVTSKNKKNSRGTQKRGKRKVGRK</sequence>
<evidence type="ECO:0000313" key="3">
    <source>
        <dbReference type="Proteomes" id="UP000509510"/>
    </source>
</evidence>
<dbReference type="AlphaFoldDB" id="A0A7H8R890"/>
<dbReference type="OrthoDB" id="4540681at2759"/>
<dbReference type="RefSeq" id="XP_035348778.1">
    <property type="nucleotide sequence ID" value="XM_035492885.1"/>
</dbReference>
<proteinExistence type="predicted"/>
<accession>A0A7H8R890</accession>
<reference evidence="3" key="1">
    <citation type="submission" date="2020-06" db="EMBL/GenBank/DDBJ databases">
        <title>A chromosome-scale genome assembly of Talaromyces rugulosus W13939.</title>
        <authorList>
            <person name="Wang B."/>
            <person name="Guo L."/>
            <person name="Ye K."/>
            <person name="Wang L."/>
        </authorList>
    </citation>
    <scope>NUCLEOTIDE SEQUENCE [LARGE SCALE GENOMIC DNA]</scope>
    <source>
        <strain evidence="3">W13939</strain>
    </source>
</reference>
<feature type="compositionally biased region" description="Low complexity" evidence="1">
    <location>
        <begin position="173"/>
        <end position="182"/>
    </location>
</feature>